<accession>A0A0V0GZX7</accession>
<sequence length="76" mass="8861">MLMKFDFEHVYQESCPKTNFWLNSKAKMPNCTNSKRKPEPIITLDQNDPSGADGTDLIPIRRYNLWMLTGVNSFKH</sequence>
<reference evidence="1" key="1">
    <citation type="submission" date="2015-12" db="EMBL/GenBank/DDBJ databases">
        <title>Gene expression during late stages of embryo sac development: a critical building block for successful pollen-pistil interactions.</title>
        <authorList>
            <person name="Liu Y."/>
            <person name="Joly V."/>
            <person name="Sabar M."/>
            <person name="Matton D.P."/>
        </authorList>
    </citation>
    <scope>NUCLEOTIDE SEQUENCE</scope>
</reference>
<proteinExistence type="predicted"/>
<evidence type="ECO:0000313" key="1">
    <source>
        <dbReference type="EMBL" id="JAP13652.1"/>
    </source>
</evidence>
<dbReference type="EMBL" id="GEDG01027712">
    <property type="protein sequence ID" value="JAP13652.1"/>
    <property type="molecule type" value="Transcribed_RNA"/>
</dbReference>
<protein>
    <submittedName>
        <fullName evidence="1">Putative ovule protein</fullName>
    </submittedName>
</protein>
<organism evidence="1">
    <name type="scientific">Solanum chacoense</name>
    <name type="common">Chaco potato</name>
    <dbReference type="NCBI Taxonomy" id="4108"/>
    <lineage>
        <taxon>Eukaryota</taxon>
        <taxon>Viridiplantae</taxon>
        <taxon>Streptophyta</taxon>
        <taxon>Embryophyta</taxon>
        <taxon>Tracheophyta</taxon>
        <taxon>Spermatophyta</taxon>
        <taxon>Magnoliopsida</taxon>
        <taxon>eudicotyledons</taxon>
        <taxon>Gunneridae</taxon>
        <taxon>Pentapetalae</taxon>
        <taxon>asterids</taxon>
        <taxon>lamiids</taxon>
        <taxon>Solanales</taxon>
        <taxon>Solanaceae</taxon>
        <taxon>Solanoideae</taxon>
        <taxon>Solaneae</taxon>
        <taxon>Solanum</taxon>
    </lineage>
</organism>
<name>A0A0V0GZX7_SOLCH</name>
<dbReference type="AlphaFoldDB" id="A0A0V0GZX7"/>